<dbReference type="EMBL" id="KZ084099">
    <property type="protein sequence ID" value="OSD03864.1"/>
    <property type="molecule type" value="Genomic_DNA"/>
</dbReference>
<name>A0A1Y2ITA5_TRAC3</name>
<sequence length="176" mass="20299">MVADVSYYYLYSSKPPWRQTMASRTEISSRGHRPYPVMYREGYNNLVRPLPITFAALRASCWSDWQGMEQCLTFIAILCCTTQQVQKHCDDESRTPASGNAGDRVRAAYHQRRYSVTARPIRYPTKPRYPSTLLLSPGFGPRSIVFCTTRCNCEEVPHFMMRDHSAHSQHAQLRTV</sequence>
<dbReference type="Proteomes" id="UP000193067">
    <property type="component" value="Unassembled WGS sequence"/>
</dbReference>
<reference evidence="1 2" key="1">
    <citation type="journal article" date="2015" name="Biotechnol. Biofuels">
        <title>Enhanced degradation of softwood versus hardwood by the white-rot fungus Pycnoporus coccineus.</title>
        <authorList>
            <person name="Couturier M."/>
            <person name="Navarro D."/>
            <person name="Chevret D."/>
            <person name="Henrissat B."/>
            <person name="Piumi F."/>
            <person name="Ruiz-Duenas F.J."/>
            <person name="Martinez A.T."/>
            <person name="Grigoriev I.V."/>
            <person name="Riley R."/>
            <person name="Lipzen A."/>
            <person name="Berrin J.G."/>
            <person name="Master E.R."/>
            <person name="Rosso M.N."/>
        </authorList>
    </citation>
    <scope>NUCLEOTIDE SEQUENCE [LARGE SCALE GENOMIC DNA]</scope>
    <source>
        <strain evidence="1 2">BRFM310</strain>
    </source>
</reference>
<proteinExistence type="predicted"/>
<protein>
    <submittedName>
        <fullName evidence="1">Uncharacterized protein</fullName>
    </submittedName>
</protein>
<gene>
    <name evidence="1" type="ORF">PYCCODRAFT_207830</name>
</gene>
<organism evidence="1 2">
    <name type="scientific">Trametes coccinea (strain BRFM310)</name>
    <name type="common">Pycnoporus coccineus</name>
    <dbReference type="NCBI Taxonomy" id="1353009"/>
    <lineage>
        <taxon>Eukaryota</taxon>
        <taxon>Fungi</taxon>
        <taxon>Dikarya</taxon>
        <taxon>Basidiomycota</taxon>
        <taxon>Agaricomycotina</taxon>
        <taxon>Agaricomycetes</taxon>
        <taxon>Polyporales</taxon>
        <taxon>Polyporaceae</taxon>
        <taxon>Trametes</taxon>
    </lineage>
</organism>
<keyword evidence="2" id="KW-1185">Reference proteome</keyword>
<accession>A0A1Y2ITA5</accession>
<evidence type="ECO:0000313" key="1">
    <source>
        <dbReference type="EMBL" id="OSD03864.1"/>
    </source>
</evidence>
<evidence type="ECO:0000313" key="2">
    <source>
        <dbReference type="Proteomes" id="UP000193067"/>
    </source>
</evidence>
<dbReference type="AlphaFoldDB" id="A0A1Y2ITA5"/>